<feature type="region of interest" description="Disordered" evidence="1">
    <location>
        <begin position="90"/>
        <end position="125"/>
    </location>
</feature>
<proteinExistence type="predicted"/>
<reference evidence="2 3" key="1">
    <citation type="submission" date="2014-02" db="EMBL/GenBank/DDBJ databases">
        <title>The genome sequence of Colletotrichum nymphaeae SA-01.</title>
        <authorList>
            <person name="Baroncelli R."/>
            <person name="Thon M.R."/>
        </authorList>
    </citation>
    <scope>NUCLEOTIDE SEQUENCE [LARGE SCALE GENOMIC DNA]</scope>
    <source>
        <strain evidence="2 3">SA-01</strain>
    </source>
</reference>
<name>A0A135TED2_9PEZI</name>
<organism evidence="2 3">
    <name type="scientific">Colletotrichum nymphaeae SA-01</name>
    <dbReference type="NCBI Taxonomy" id="1460502"/>
    <lineage>
        <taxon>Eukaryota</taxon>
        <taxon>Fungi</taxon>
        <taxon>Dikarya</taxon>
        <taxon>Ascomycota</taxon>
        <taxon>Pezizomycotina</taxon>
        <taxon>Sordariomycetes</taxon>
        <taxon>Hypocreomycetidae</taxon>
        <taxon>Glomerellales</taxon>
        <taxon>Glomerellaceae</taxon>
        <taxon>Colletotrichum</taxon>
        <taxon>Colletotrichum acutatum species complex</taxon>
    </lineage>
</organism>
<evidence type="ECO:0000313" key="3">
    <source>
        <dbReference type="Proteomes" id="UP000070054"/>
    </source>
</evidence>
<protein>
    <submittedName>
        <fullName evidence="2">Uncharacterized protein</fullName>
    </submittedName>
</protein>
<evidence type="ECO:0000256" key="1">
    <source>
        <dbReference type="SAM" id="MobiDB-lite"/>
    </source>
</evidence>
<sequence length="180" mass="19624">MQVPVLPGDLIAKFAESLTGGLDSNLVMGSREPATMALKRRLNSHLTYPCDYDLGRRHDELGMLDDNRRSSAQYLNRVGLGAAHLEGKTAWDSPNVGRESNSPRPRISAQGADGGRSCMQEPRREVPSFLRQQGTGRCRRRLYPTLFSRHPQHSSPDPAADDDVVSAAAALSGAAELRTS</sequence>
<gene>
    <name evidence="2" type="ORF">CNYM01_00623</name>
</gene>
<dbReference type="Proteomes" id="UP000070054">
    <property type="component" value="Unassembled WGS sequence"/>
</dbReference>
<dbReference type="EMBL" id="JEMN01001145">
    <property type="protein sequence ID" value="KXH46494.1"/>
    <property type="molecule type" value="Genomic_DNA"/>
</dbReference>
<evidence type="ECO:0000313" key="2">
    <source>
        <dbReference type="EMBL" id="KXH46494.1"/>
    </source>
</evidence>
<keyword evidence="3" id="KW-1185">Reference proteome</keyword>
<accession>A0A135TED2</accession>
<dbReference type="AlphaFoldDB" id="A0A135TED2"/>
<comment type="caution">
    <text evidence="2">The sequence shown here is derived from an EMBL/GenBank/DDBJ whole genome shotgun (WGS) entry which is preliminary data.</text>
</comment>